<dbReference type="Proteomes" id="UP000663829">
    <property type="component" value="Unassembled WGS sequence"/>
</dbReference>
<dbReference type="Proteomes" id="UP000681722">
    <property type="component" value="Unassembled WGS sequence"/>
</dbReference>
<dbReference type="EMBL" id="CAJNOQ010016896">
    <property type="protein sequence ID" value="CAF1389380.1"/>
    <property type="molecule type" value="Genomic_DNA"/>
</dbReference>
<accession>A0A815K719</accession>
<proteinExistence type="predicted"/>
<evidence type="ECO:0000313" key="4">
    <source>
        <dbReference type="Proteomes" id="UP000663829"/>
    </source>
</evidence>
<organism evidence="2 4">
    <name type="scientific">Didymodactylos carnosus</name>
    <dbReference type="NCBI Taxonomy" id="1234261"/>
    <lineage>
        <taxon>Eukaryota</taxon>
        <taxon>Metazoa</taxon>
        <taxon>Spiralia</taxon>
        <taxon>Gnathifera</taxon>
        <taxon>Rotifera</taxon>
        <taxon>Eurotatoria</taxon>
        <taxon>Bdelloidea</taxon>
        <taxon>Philodinida</taxon>
        <taxon>Philodinidae</taxon>
        <taxon>Didymodactylos</taxon>
    </lineage>
</organism>
<comment type="caution">
    <text evidence="2">The sequence shown here is derived from an EMBL/GenBank/DDBJ whole genome shotgun (WGS) entry which is preliminary data.</text>
</comment>
<reference evidence="2" key="1">
    <citation type="submission" date="2021-02" db="EMBL/GenBank/DDBJ databases">
        <authorList>
            <person name="Nowell W R."/>
        </authorList>
    </citation>
    <scope>NUCLEOTIDE SEQUENCE</scope>
</reference>
<sequence length="94" mass="10698">MQTKCFGVIYAARYRCHRRGHLARECDKDSLQPTQCNRCQGFGHIAQSCTAVGHHFRRKDTKNSVQGYQSSSRSIKKESRPLNLSYAVAAPQRL</sequence>
<feature type="domain" description="CCHC-type" evidence="1">
    <location>
        <begin position="14"/>
        <end position="28"/>
    </location>
</feature>
<evidence type="ECO:0000313" key="2">
    <source>
        <dbReference type="EMBL" id="CAF1389380.1"/>
    </source>
</evidence>
<dbReference type="GO" id="GO:0008270">
    <property type="term" value="F:zinc ion binding"/>
    <property type="evidence" value="ECO:0007669"/>
    <property type="project" value="InterPro"/>
</dbReference>
<dbReference type="OrthoDB" id="4230923at2759"/>
<protein>
    <recommendedName>
        <fullName evidence="1">CCHC-type domain-containing protein</fullName>
    </recommendedName>
</protein>
<name>A0A815K719_9BILA</name>
<evidence type="ECO:0000313" key="3">
    <source>
        <dbReference type="EMBL" id="CAF4284132.1"/>
    </source>
</evidence>
<dbReference type="EMBL" id="CAJOBC010082303">
    <property type="protein sequence ID" value="CAF4284132.1"/>
    <property type="molecule type" value="Genomic_DNA"/>
</dbReference>
<dbReference type="SUPFAM" id="SSF57756">
    <property type="entry name" value="Retrovirus zinc finger-like domains"/>
    <property type="match status" value="1"/>
</dbReference>
<gene>
    <name evidence="2" type="ORF">GPM918_LOCUS32721</name>
    <name evidence="3" type="ORF">SRO942_LOCUS33395</name>
</gene>
<dbReference type="InterPro" id="IPR001878">
    <property type="entry name" value="Znf_CCHC"/>
</dbReference>
<dbReference type="SMART" id="SM00343">
    <property type="entry name" value="ZnF_C2HC"/>
    <property type="match status" value="2"/>
</dbReference>
<feature type="domain" description="CCHC-type" evidence="1">
    <location>
        <begin position="35"/>
        <end position="51"/>
    </location>
</feature>
<dbReference type="Gene3D" id="4.10.60.10">
    <property type="entry name" value="Zinc finger, CCHC-type"/>
    <property type="match status" value="1"/>
</dbReference>
<dbReference type="InterPro" id="IPR036875">
    <property type="entry name" value="Znf_CCHC_sf"/>
</dbReference>
<keyword evidence="4" id="KW-1185">Reference proteome</keyword>
<dbReference type="AlphaFoldDB" id="A0A815K719"/>
<dbReference type="GO" id="GO:0003676">
    <property type="term" value="F:nucleic acid binding"/>
    <property type="evidence" value="ECO:0007669"/>
    <property type="project" value="InterPro"/>
</dbReference>
<evidence type="ECO:0000259" key="1">
    <source>
        <dbReference type="SMART" id="SM00343"/>
    </source>
</evidence>